<dbReference type="SUPFAM" id="SSF53098">
    <property type="entry name" value="Ribonuclease H-like"/>
    <property type="match status" value="1"/>
</dbReference>
<dbReference type="InterPro" id="IPR012337">
    <property type="entry name" value="RNaseH-like_sf"/>
</dbReference>
<dbReference type="AlphaFoldDB" id="A0A841R2I4"/>
<evidence type="ECO:0000313" key="1">
    <source>
        <dbReference type="EMBL" id="MBB6477973.1"/>
    </source>
</evidence>
<comment type="caution">
    <text evidence="1">The sequence shown here is derived from an EMBL/GenBank/DDBJ whole genome shotgun (WGS) entry which is preliminary data.</text>
</comment>
<dbReference type="InterPro" id="IPR037027">
    <property type="entry name" value="YqgF/RNaseH-like_dom_sf"/>
</dbReference>
<proteinExistence type="predicted"/>
<protein>
    <recommendedName>
        <fullName evidence="3">YqgF/RNase H-like domain-containing protein</fullName>
    </recommendedName>
</protein>
<evidence type="ECO:0000313" key="2">
    <source>
        <dbReference type="Proteomes" id="UP000591941"/>
    </source>
</evidence>
<dbReference type="GeneID" id="93486288"/>
<accession>A0A841R2I4</accession>
<name>A0A841R2I4_9FIRM</name>
<dbReference type="Gene3D" id="3.30.420.140">
    <property type="entry name" value="YqgF/RNase H-like domain"/>
    <property type="match status" value="1"/>
</dbReference>
<organism evidence="1 2">
    <name type="scientific">Negativicoccus succinicivorans</name>
    <dbReference type="NCBI Taxonomy" id="620903"/>
    <lineage>
        <taxon>Bacteria</taxon>
        <taxon>Bacillati</taxon>
        <taxon>Bacillota</taxon>
        <taxon>Negativicutes</taxon>
        <taxon>Veillonellales</taxon>
        <taxon>Veillonellaceae</taxon>
        <taxon>Negativicoccus</taxon>
    </lineage>
</organism>
<reference evidence="1 2" key="1">
    <citation type="submission" date="2020-08" db="EMBL/GenBank/DDBJ databases">
        <title>Genomic Encyclopedia of Type Strains, Phase IV (KMG-IV): sequencing the most valuable type-strain genomes for metagenomic binning, comparative biology and taxonomic classification.</title>
        <authorList>
            <person name="Goeker M."/>
        </authorList>
    </citation>
    <scope>NUCLEOTIDE SEQUENCE [LARGE SCALE GENOMIC DNA]</scope>
    <source>
        <strain evidence="1 2">DSM 21255</strain>
    </source>
</reference>
<dbReference type="RefSeq" id="WP_034436679.1">
    <property type="nucleotide sequence ID" value="NZ_CABWNB010000001.1"/>
</dbReference>
<dbReference type="OrthoDB" id="5161at2"/>
<gene>
    <name evidence="1" type="ORF">HNR45_001026</name>
</gene>
<keyword evidence="2" id="KW-1185">Reference proteome</keyword>
<dbReference type="Proteomes" id="UP000591941">
    <property type="component" value="Unassembled WGS sequence"/>
</dbReference>
<sequence>MILAIDPGSAKTGTAVVREDAELIHKEIVPTNDLVPFCQTVFQQYPITQIVSGNGTRSKEIGHILARLAQEHEIGYTTVDESYTTEMGKIRYWRYTPRQGWRKLIPTSWQTPPEPVDDFVAWIIAEIYLGNDMPEQLAHARRRKQ</sequence>
<dbReference type="GO" id="GO:0006139">
    <property type="term" value="P:nucleobase-containing compound metabolic process"/>
    <property type="evidence" value="ECO:0007669"/>
    <property type="project" value="InterPro"/>
</dbReference>
<evidence type="ECO:0008006" key="3">
    <source>
        <dbReference type="Google" id="ProtNLM"/>
    </source>
</evidence>
<dbReference type="EMBL" id="JACHHI010000004">
    <property type="protein sequence ID" value="MBB6477973.1"/>
    <property type="molecule type" value="Genomic_DNA"/>
</dbReference>